<dbReference type="Proteomes" id="UP000177682">
    <property type="component" value="Unassembled WGS sequence"/>
</dbReference>
<sequence length="118" mass="13326">MKVNKLIARLVLSVHAALLAIGLLSIVIVLIFPQMAYAVLVLPLLSVVQWLIFKDHCLLTDLENKYLKQSGQGGYSGGCIRHYLWKWASIERSDQQVDYILYGYVGILILIIVLQKTI</sequence>
<feature type="transmembrane region" description="Helical" evidence="1">
    <location>
        <begin position="99"/>
        <end position="115"/>
    </location>
</feature>
<keyword evidence="1" id="KW-1133">Transmembrane helix</keyword>
<accession>A0A1F5PLI7</accession>
<evidence type="ECO:0000313" key="3">
    <source>
        <dbReference type="Proteomes" id="UP000177682"/>
    </source>
</evidence>
<dbReference type="EMBL" id="MFEY01000005">
    <property type="protein sequence ID" value="OGE90540.1"/>
    <property type="molecule type" value="Genomic_DNA"/>
</dbReference>
<name>A0A1F5PLI7_9BACT</name>
<dbReference type="AlphaFoldDB" id="A0A1F5PLI7"/>
<gene>
    <name evidence="2" type="ORF">A3E29_01960</name>
</gene>
<proteinExistence type="predicted"/>
<evidence type="ECO:0008006" key="4">
    <source>
        <dbReference type="Google" id="ProtNLM"/>
    </source>
</evidence>
<comment type="caution">
    <text evidence="2">The sequence shown here is derived from an EMBL/GenBank/DDBJ whole genome shotgun (WGS) entry which is preliminary data.</text>
</comment>
<organism evidence="2 3">
    <name type="scientific">Candidatus Doudnabacteria bacterium RIFCSPHIGHO2_12_FULL_48_16</name>
    <dbReference type="NCBI Taxonomy" id="1817838"/>
    <lineage>
        <taxon>Bacteria</taxon>
        <taxon>Candidatus Doudnaibacteriota</taxon>
    </lineage>
</organism>
<keyword evidence="1" id="KW-0812">Transmembrane</keyword>
<evidence type="ECO:0000313" key="2">
    <source>
        <dbReference type="EMBL" id="OGE90540.1"/>
    </source>
</evidence>
<keyword evidence="1" id="KW-0472">Membrane</keyword>
<evidence type="ECO:0000256" key="1">
    <source>
        <dbReference type="SAM" id="Phobius"/>
    </source>
</evidence>
<feature type="transmembrane region" description="Helical" evidence="1">
    <location>
        <begin position="35"/>
        <end position="53"/>
    </location>
</feature>
<reference evidence="2 3" key="1">
    <citation type="journal article" date="2016" name="Nat. Commun.">
        <title>Thousands of microbial genomes shed light on interconnected biogeochemical processes in an aquifer system.</title>
        <authorList>
            <person name="Anantharaman K."/>
            <person name="Brown C.T."/>
            <person name="Hug L.A."/>
            <person name="Sharon I."/>
            <person name="Castelle C.J."/>
            <person name="Probst A.J."/>
            <person name="Thomas B.C."/>
            <person name="Singh A."/>
            <person name="Wilkins M.J."/>
            <person name="Karaoz U."/>
            <person name="Brodie E.L."/>
            <person name="Williams K.H."/>
            <person name="Hubbard S.S."/>
            <person name="Banfield J.F."/>
        </authorList>
    </citation>
    <scope>NUCLEOTIDE SEQUENCE [LARGE SCALE GENOMIC DNA]</scope>
</reference>
<protein>
    <recommendedName>
        <fullName evidence="4">DUF2784 domain-containing protein</fullName>
    </recommendedName>
</protein>
<dbReference type="InterPro" id="IPR021218">
    <property type="entry name" value="DUF2784"/>
</dbReference>
<feature type="transmembrane region" description="Helical" evidence="1">
    <location>
        <begin position="7"/>
        <end position="29"/>
    </location>
</feature>
<dbReference type="Pfam" id="PF10861">
    <property type="entry name" value="DUF2784"/>
    <property type="match status" value="1"/>
</dbReference>